<protein>
    <submittedName>
        <fullName evidence="1">Uncharacterized protein</fullName>
    </submittedName>
</protein>
<sequence length="63" mass="7691">CLYLELEKKKVNKINDTPKIRRDRWRSVLRMNRDYSEDLRMLSLNKGNKSKELSIKRIVIQEK</sequence>
<organism evidence="1">
    <name type="scientific">marine sediment metagenome</name>
    <dbReference type="NCBI Taxonomy" id="412755"/>
    <lineage>
        <taxon>unclassified sequences</taxon>
        <taxon>metagenomes</taxon>
        <taxon>ecological metagenomes</taxon>
    </lineage>
</organism>
<evidence type="ECO:0000313" key="1">
    <source>
        <dbReference type="EMBL" id="KKL95435.1"/>
    </source>
</evidence>
<comment type="caution">
    <text evidence="1">The sequence shown here is derived from an EMBL/GenBank/DDBJ whole genome shotgun (WGS) entry which is preliminary data.</text>
</comment>
<name>A0A0F9INW5_9ZZZZ</name>
<accession>A0A0F9INW5</accession>
<dbReference type="AlphaFoldDB" id="A0A0F9INW5"/>
<gene>
    <name evidence="1" type="ORF">LCGC14_1854650</name>
</gene>
<proteinExistence type="predicted"/>
<dbReference type="EMBL" id="LAZR01018678">
    <property type="protein sequence ID" value="KKL95435.1"/>
    <property type="molecule type" value="Genomic_DNA"/>
</dbReference>
<reference evidence="1" key="1">
    <citation type="journal article" date="2015" name="Nature">
        <title>Complex archaea that bridge the gap between prokaryotes and eukaryotes.</title>
        <authorList>
            <person name="Spang A."/>
            <person name="Saw J.H."/>
            <person name="Jorgensen S.L."/>
            <person name="Zaremba-Niedzwiedzka K."/>
            <person name="Martijn J."/>
            <person name="Lind A.E."/>
            <person name="van Eijk R."/>
            <person name="Schleper C."/>
            <person name="Guy L."/>
            <person name="Ettema T.J."/>
        </authorList>
    </citation>
    <scope>NUCLEOTIDE SEQUENCE</scope>
</reference>
<feature type="non-terminal residue" evidence="1">
    <location>
        <position position="1"/>
    </location>
</feature>